<proteinExistence type="predicted"/>
<sequence length="218" mass="24232">MLKIAPKLVITEQPQPHLSLADTMPNESTGQGLGPESGEPFSSLGQTRSRSAEGRNKNNIYMSPQVASMEDEKFWRKRAPTEAPSRSRKAPFVRGNTTTDLERVREKIVPPIVSLTPTIVLSAISSPQSSIDNSNVTMNSPRPLKSPRLLQPLTVQPSKPIERPRTAGMDAYNFSTMDTSISEYSYRLAPIAELPARMRRSVPLEKLILTLDFPYLDL</sequence>
<dbReference type="EMBL" id="MDYQ01000105">
    <property type="protein sequence ID" value="PRP82330.1"/>
    <property type="molecule type" value="Genomic_DNA"/>
</dbReference>
<dbReference type="InParanoid" id="A0A2P6NEE9"/>
<evidence type="ECO:0000313" key="2">
    <source>
        <dbReference type="EMBL" id="PRP82330.1"/>
    </source>
</evidence>
<evidence type="ECO:0000313" key="3">
    <source>
        <dbReference type="Proteomes" id="UP000241769"/>
    </source>
</evidence>
<dbReference type="Proteomes" id="UP000241769">
    <property type="component" value="Unassembled WGS sequence"/>
</dbReference>
<feature type="region of interest" description="Disordered" evidence="1">
    <location>
        <begin position="15"/>
        <end position="59"/>
    </location>
</feature>
<keyword evidence="3" id="KW-1185">Reference proteome</keyword>
<evidence type="ECO:0000256" key="1">
    <source>
        <dbReference type="SAM" id="MobiDB-lite"/>
    </source>
</evidence>
<protein>
    <submittedName>
        <fullName evidence="2">Uncharacterized protein</fullName>
    </submittedName>
</protein>
<name>A0A2P6NEE9_9EUKA</name>
<reference evidence="2 3" key="1">
    <citation type="journal article" date="2018" name="Genome Biol. Evol.">
        <title>Multiple Roots of Fruiting Body Formation in Amoebozoa.</title>
        <authorList>
            <person name="Hillmann F."/>
            <person name="Forbes G."/>
            <person name="Novohradska S."/>
            <person name="Ferling I."/>
            <person name="Riege K."/>
            <person name="Groth M."/>
            <person name="Westermann M."/>
            <person name="Marz M."/>
            <person name="Spaller T."/>
            <person name="Winckler T."/>
            <person name="Schaap P."/>
            <person name="Glockner G."/>
        </authorList>
    </citation>
    <scope>NUCLEOTIDE SEQUENCE [LARGE SCALE GENOMIC DNA]</scope>
    <source>
        <strain evidence="2 3">Jena</strain>
    </source>
</reference>
<organism evidence="2 3">
    <name type="scientific">Planoprotostelium fungivorum</name>
    <dbReference type="NCBI Taxonomy" id="1890364"/>
    <lineage>
        <taxon>Eukaryota</taxon>
        <taxon>Amoebozoa</taxon>
        <taxon>Evosea</taxon>
        <taxon>Variosea</taxon>
        <taxon>Cavosteliida</taxon>
        <taxon>Cavosteliaceae</taxon>
        <taxon>Planoprotostelium</taxon>
    </lineage>
</organism>
<accession>A0A2P6NEE9</accession>
<dbReference type="AlphaFoldDB" id="A0A2P6NEE9"/>
<gene>
    <name evidence="2" type="ORF">PROFUN_10234</name>
</gene>
<comment type="caution">
    <text evidence="2">The sequence shown here is derived from an EMBL/GenBank/DDBJ whole genome shotgun (WGS) entry which is preliminary data.</text>
</comment>